<dbReference type="EMBL" id="BLAL01000285">
    <property type="protein sequence ID" value="GET00230.1"/>
    <property type="molecule type" value="Genomic_DNA"/>
</dbReference>
<reference evidence="1" key="1">
    <citation type="submission" date="2019-10" db="EMBL/GenBank/DDBJ databases">
        <title>Conservation and host-specific expression of non-tandemly repeated heterogenous ribosome RNA gene in arbuscular mycorrhizal fungi.</title>
        <authorList>
            <person name="Maeda T."/>
            <person name="Kobayashi Y."/>
            <person name="Nakagawa T."/>
            <person name="Ezawa T."/>
            <person name="Yamaguchi K."/>
            <person name="Bino T."/>
            <person name="Nishimoto Y."/>
            <person name="Shigenobu S."/>
            <person name="Kawaguchi M."/>
        </authorList>
    </citation>
    <scope>NUCLEOTIDE SEQUENCE</scope>
    <source>
        <strain evidence="1">HR1</strain>
    </source>
</reference>
<gene>
    <name evidence="1" type="ORF">RCL2_002670000</name>
</gene>
<organism evidence="1 2">
    <name type="scientific">Rhizophagus clarus</name>
    <dbReference type="NCBI Taxonomy" id="94130"/>
    <lineage>
        <taxon>Eukaryota</taxon>
        <taxon>Fungi</taxon>
        <taxon>Fungi incertae sedis</taxon>
        <taxon>Mucoromycota</taxon>
        <taxon>Glomeromycotina</taxon>
        <taxon>Glomeromycetes</taxon>
        <taxon>Glomerales</taxon>
        <taxon>Glomeraceae</taxon>
        <taxon>Rhizophagus</taxon>
    </lineage>
</organism>
<evidence type="ECO:0000313" key="1">
    <source>
        <dbReference type="EMBL" id="GET00230.1"/>
    </source>
</evidence>
<accession>A0A8H3MC34</accession>
<evidence type="ECO:0000313" key="2">
    <source>
        <dbReference type="Proteomes" id="UP000615446"/>
    </source>
</evidence>
<proteinExistence type="predicted"/>
<sequence>MEFDDNSKPILFLNKYLYLRAKNRCSDENHSLLMRQSGGEVQDKKRLFQFDDIHSPKNIVLEYSLLRRSQKSSKLTGFLKIVLLEIFLKDQLTLKPVLNYI</sequence>
<dbReference type="Proteomes" id="UP000615446">
    <property type="component" value="Unassembled WGS sequence"/>
</dbReference>
<dbReference type="AlphaFoldDB" id="A0A8H3MC34"/>
<comment type="caution">
    <text evidence="1">The sequence shown here is derived from an EMBL/GenBank/DDBJ whole genome shotgun (WGS) entry which is preliminary data.</text>
</comment>
<protein>
    <submittedName>
        <fullName evidence="1">Uncharacterized protein</fullName>
    </submittedName>
</protein>
<name>A0A8H3MC34_9GLOM</name>